<dbReference type="EMBL" id="JBHLXD010000035">
    <property type="protein sequence ID" value="MFC0209984.1"/>
    <property type="molecule type" value="Genomic_DNA"/>
</dbReference>
<accession>A0ABV6DBE2</accession>
<sequence>MNFTFPWPYSQGEWLAFGAAAFTVLCGLVAMFAPRLTLRLLRLEVPELHPRALSEPRALLGGFYLGIGLSALVFAQPLIYMALGVAWGLSAFGRIVSMMSDRANTLFNWIALLVTLLAAGLPLAFALGFVR</sequence>
<dbReference type="Proteomes" id="UP001589755">
    <property type="component" value="Unassembled WGS sequence"/>
</dbReference>
<dbReference type="RefSeq" id="WP_261521311.1">
    <property type="nucleotide sequence ID" value="NZ_JAODNW010000017.1"/>
</dbReference>
<keyword evidence="1" id="KW-0812">Transmembrane</keyword>
<dbReference type="InterPro" id="IPR025597">
    <property type="entry name" value="DUF4345"/>
</dbReference>
<feature type="transmembrane region" description="Helical" evidence="1">
    <location>
        <begin position="14"/>
        <end position="38"/>
    </location>
</feature>
<evidence type="ECO:0000313" key="3">
    <source>
        <dbReference type="Proteomes" id="UP001589755"/>
    </source>
</evidence>
<proteinExistence type="predicted"/>
<reference evidence="2 3" key="1">
    <citation type="submission" date="2024-09" db="EMBL/GenBank/DDBJ databases">
        <authorList>
            <person name="Sun Q."/>
            <person name="Mori K."/>
        </authorList>
    </citation>
    <scope>NUCLEOTIDE SEQUENCE [LARGE SCALE GENOMIC DNA]</scope>
    <source>
        <strain evidence="2 3">CCM 8543</strain>
    </source>
</reference>
<keyword evidence="1" id="KW-0472">Membrane</keyword>
<keyword evidence="3" id="KW-1185">Reference proteome</keyword>
<gene>
    <name evidence="2" type="ORF">ACFFJ2_16415</name>
</gene>
<protein>
    <submittedName>
        <fullName evidence="2">DUF4345 family protein</fullName>
    </submittedName>
</protein>
<evidence type="ECO:0000313" key="2">
    <source>
        <dbReference type="EMBL" id="MFC0209984.1"/>
    </source>
</evidence>
<feature type="transmembrane region" description="Helical" evidence="1">
    <location>
        <begin position="59"/>
        <end position="89"/>
    </location>
</feature>
<feature type="transmembrane region" description="Helical" evidence="1">
    <location>
        <begin position="109"/>
        <end position="130"/>
    </location>
</feature>
<comment type="caution">
    <text evidence="2">The sequence shown here is derived from an EMBL/GenBank/DDBJ whole genome shotgun (WGS) entry which is preliminary data.</text>
</comment>
<keyword evidence="1" id="KW-1133">Transmembrane helix</keyword>
<name>A0ABV6DBE2_9HYPH</name>
<organism evidence="2 3">
    <name type="scientific">Chelativorans intermedius</name>
    <dbReference type="NCBI Taxonomy" id="515947"/>
    <lineage>
        <taxon>Bacteria</taxon>
        <taxon>Pseudomonadati</taxon>
        <taxon>Pseudomonadota</taxon>
        <taxon>Alphaproteobacteria</taxon>
        <taxon>Hyphomicrobiales</taxon>
        <taxon>Phyllobacteriaceae</taxon>
        <taxon>Chelativorans</taxon>
    </lineage>
</organism>
<dbReference type="Pfam" id="PF14248">
    <property type="entry name" value="DUF4345"/>
    <property type="match status" value="1"/>
</dbReference>
<evidence type="ECO:0000256" key="1">
    <source>
        <dbReference type="SAM" id="Phobius"/>
    </source>
</evidence>